<reference evidence="1 2" key="1">
    <citation type="submission" date="2017-08" db="EMBL/GenBank/DDBJ databases">
        <title>Infants hospitalized years apart are colonized by the same room-sourced microbial strains.</title>
        <authorList>
            <person name="Brooks B."/>
            <person name="Olm M.R."/>
            <person name="Firek B.A."/>
            <person name="Baker R."/>
            <person name="Thomas B.C."/>
            <person name="Morowitz M.J."/>
            <person name="Banfield J.F."/>
        </authorList>
    </citation>
    <scope>NUCLEOTIDE SEQUENCE [LARGE SCALE GENOMIC DNA]</scope>
    <source>
        <strain evidence="1">S2_003_000_R2_14</strain>
    </source>
</reference>
<dbReference type="EMBL" id="QFQP01000045">
    <property type="protein sequence ID" value="PZR05351.1"/>
    <property type="molecule type" value="Genomic_DNA"/>
</dbReference>
<evidence type="ECO:0000313" key="2">
    <source>
        <dbReference type="Proteomes" id="UP000249061"/>
    </source>
</evidence>
<gene>
    <name evidence="1" type="ORF">DI536_32270</name>
</gene>
<comment type="caution">
    <text evidence="1">The sequence shown here is derived from an EMBL/GenBank/DDBJ whole genome shotgun (WGS) entry which is preliminary data.</text>
</comment>
<name>A0A2W5V5N3_9BACT</name>
<evidence type="ECO:0000313" key="1">
    <source>
        <dbReference type="EMBL" id="PZR05351.1"/>
    </source>
</evidence>
<dbReference type="CDD" id="cd22893">
    <property type="entry name" value="PlcA-like"/>
    <property type="match status" value="1"/>
</dbReference>
<protein>
    <submittedName>
        <fullName evidence="1">Uncharacterized protein</fullName>
    </submittedName>
</protein>
<dbReference type="AlphaFoldDB" id="A0A2W5V5N3"/>
<dbReference type="Proteomes" id="UP000249061">
    <property type="component" value="Unassembled WGS sequence"/>
</dbReference>
<organism evidence="1 2">
    <name type="scientific">Archangium gephyra</name>
    <dbReference type="NCBI Taxonomy" id="48"/>
    <lineage>
        <taxon>Bacteria</taxon>
        <taxon>Pseudomonadati</taxon>
        <taxon>Myxococcota</taxon>
        <taxon>Myxococcia</taxon>
        <taxon>Myxococcales</taxon>
        <taxon>Cystobacterineae</taxon>
        <taxon>Archangiaceae</taxon>
        <taxon>Archangium</taxon>
    </lineage>
</organism>
<accession>A0A2W5V5N3</accession>
<sequence length="423" mass="46590">MRESAAMATKKKVAAVDPLSAFSKSRNTPKVSGKRFASGEHTWLGNAGAQLAAQQLRKSGIGVDDETFLNVSRLSGDTHFEYGELVALSGDFYASPSELYEEVPATLPTPMRANDLKKLRELFAVELEWIGDRQHGRGGDAYPDTNVSAAWNAKSYVELALRNVDHFGWHNVVAYVRHHAVAMKLAASANGEDDERWQRALVYNAFADHFLTDGFAAGHLRVPRAEIIEWAATQNYSAKLAGILSKVLHDQDGHVTSLHGEHSKGEGLRVTNAKGADWLTFCDGQLFLFPGATDRDEVKQPVLAVAASLGELVRAWKTGELPERTYAALDFVPFPHPKELGLAEKFAKWPTARIDALVKSCAFYAKVPWLGAGLKREHVVALIKALPALMKRFGENVKNACEENAELQARIPKAYLKAYQSIR</sequence>
<proteinExistence type="predicted"/>
<dbReference type="InterPro" id="IPR049756">
    <property type="entry name" value="PlcA-like_dom"/>
</dbReference>